<evidence type="ECO:0000313" key="8">
    <source>
        <dbReference type="Proteomes" id="UP000198727"/>
    </source>
</evidence>
<dbReference type="GO" id="GO:0015171">
    <property type="term" value="F:amino acid transmembrane transporter activity"/>
    <property type="evidence" value="ECO:0007669"/>
    <property type="project" value="TreeGrafter"/>
</dbReference>
<dbReference type="PANTHER" id="PTHR30086:SF20">
    <property type="entry name" value="ARGININE EXPORTER PROTEIN ARGO-RELATED"/>
    <property type="match status" value="1"/>
</dbReference>
<dbReference type="GO" id="GO:0005886">
    <property type="term" value="C:plasma membrane"/>
    <property type="evidence" value="ECO:0007669"/>
    <property type="project" value="UniProtKB-SubCell"/>
</dbReference>
<feature type="transmembrane region" description="Helical" evidence="6">
    <location>
        <begin position="6"/>
        <end position="29"/>
    </location>
</feature>
<reference evidence="8" key="1">
    <citation type="submission" date="2016-10" db="EMBL/GenBank/DDBJ databases">
        <authorList>
            <person name="Varghese N."/>
            <person name="Submissions S."/>
        </authorList>
    </citation>
    <scope>NUCLEOTIDE SEQUENCE [LARGE SCALE GENOMIC DNA]</scope>
    <source>
        <strain evidence="8">CGMCC 4.5579</strain>
    </source>
</reference>
<evidence type="ECO:0000256" key="3">
    <source>
        <dbReference type="ARBA" id="ARBA00022692"/>
    </source>
</evidence>
<dbReference type="AlphaFoldDB" id="A0A1I5Z2A0"/>
<proteinExistence type="predicted"/>
<keyword evidence="8" id="KW-1185">Reference proteome</keyword>
<gene>
    <name evidence="7" type="ORF">SAMN05421810_108153</name>
</gene>
<evidence type="ECO:0000256" key="4">
    <source>
        <dbReference type="ARBA" id="ARBA00022989"/>
    </source>
</evidence>
<evidence type="ECO:0000313" key="7">
    <source>
        <dbReference type="EMBL" id="SFQ50616.1"/>
    </source>
</evidence>
<organism evidence="7 8">
    <name type="scientific">Amycolatopsis arida</name>
    <dbReference type="NCBI Taxonomy" id="587909"/>
    <lineage>
        <taxon>Bacteria</taxon>
        <taxon>Bacillati</taxon>
        <taxon>Actinomycetota</taxon>
        <taxon>Actinomycetes</taxon>
        <taxon>Pseudonocardiales</taxon>
        <taxon>Pseudonocardiaceae</taxon>
        <taxon>Amycolatopsis</taxon>
    </lineage>
</organism>
<dbReference type="InterPro" id="IPR001123">
    <property type="entry name" value="LeuE-type"/>
</dbReference>
<comment type="subcellular location">
    <subcellularLocation>
        <location evidence="1">Cell membrane</location>
        <topology evidence="1">Multi-pass membrane protein</topology>
    </subcellularLocation>
</comment>
<evidence type="ECO:0000256" key="5">
    <source>
        <dbReference type="ARBA" id="ARBA00023136"/>
    </source>
</evidence>
<keyword evidence="2" id="KW-1003">Cell membrane</keyword>
<evidence type="ECO:0000256" key="2">
    <source>
        <dbReference type="ARBA" id="ARBA00022475"/>
    </source>
</evidence>
<feature type="transmembrane region" description="Helical" evidence="6">
    <location>
        <begin position="191"/>
        <end position="209"/>
    </location>
</feature>
<dbReference type="RefSeq" id="WP_092533457.1">
    <property type="nucleotide sequence ID" value="NZ_FOWW01000008.1"/>
</dbReference>
<feature type="transmembrane region" description="Helical" evidence="6">
    <location>
        <begin position="68"/>
        <end position="89"/>
    </location>
</feature>
<feature type="transmembrane region" description="Helical" evidence="6">
    <location>
        <begin position="41"/>
        <end position="62"/>
    </location>
</feature>
<dbReference type="OrthoDB" id="3175972at2"/>
<dbReference type="PANTHER" id="PTHR30086">
    <property type="entry name" value="ARGININE EXPORTER PROTEIN ARGO"/>
    <property type="match status" value="1"/>
</dbReference>
<dbReference type="EMBL" id="FOWW01000008">
    <property type="protein sequence ID" value="SFQ50616.1"/>
    <property type="molecule type" value="Genomic_DNA"/>
</dbReference>
<evidence type="ECO:0000256" key="6">
    <source>
        <dbReference type="SAM" id="Phobius"/>
    </source>
</evidence>
<keyword evidence="4 6" id="KW-1133">Transmembrane helix</keyword>
<feature type="transmembrane region" description="Helical" evidence="6">
    <location>
        <begin position="153"/>
        <end position="171"/>
    </location>
</feature>
<name>A0A1I5Z2A0_9PSEU</name>
<protein>
    <submittedName>
        <fullName evidence="7">Threonine/homoserine/homoserine lactone efflux protein</fullName>
    </submittedName>
</protein>
<evidence type="ECO:0000256" key="1">
    <source>
        <dbReference type="ARBA" id="ARBA00004651"/>
    </source>
</evidence>
<dbReference type="Proteomes" id="UP000198727">
    <property type="component" value="Unassembled WGS sequence"/>
</dbReference>
<keyword evidence="3 6" id="KW-0812">Transmembrane</keyword>
<keyword evidence="5 6" id="KW-0472">Membrane</keyword>
<accession>A0A1I5Z2A0</accession>
<sequence length="214" mass="21927">MVAPEQLIAFAVLTVVMVVIPGPSVLFTISRALTVGRRGALLTVVGNAVGVYLQVVAVAFGLGTLVQTSATVFTVVKLAGAAYLVYLGVQAIRHRRALSDALAVRVGPAHGGPLRLVRDGVVVGFANPKSIVFLAAVLPQFVNSAAGAVPAQILLLGTLLPITALLLDSAWAYAAGTARAWFARSPRRLELIGGAGGLTMIGLGTGLAVNGRKD</sequence>
<dbReference type="STRING" id="587909.SAMN05421810_108153"/>
<dbReference type="PIRSF" id="PIRSF006324">
    <property type="entry name" value="LeuE"/>
    <property type="match status" value="1"/>
</dbReference>
<dbReference type="Pfam" id="PF01810">
    <property type="entry name" value="LysE"/>
    <property type="match status" value="1"/>
</dbReference>